<accession>A0A3P7LGR3</accession>
<organism evidence="3 4">
    <name type="scientific">Dibothriocephalus latus</name>
    <name type="common">Fish tapeworm</name>
    <name type="synonym">Diphyllobothrium latum</name>
    <dbReference type="NCBI Taxonomy" id="60516"/>
    <lineage>
        <taxon>Eukaryota</taxon>
        <taxon>Metazoa</taxon>
        <taxon>Spiralia</taxon>
        <taxon>Lophotrochozoa</taxon>
        <taxon>Platyhelminthes</taxon>
        <taxon>Cestoda</taxon>
        <taxon>Eucestoda</taxon>
        <taxon>Diphyllobothriidea</taxon>
        <taxon>Diphyllobothriidae</taxon>
        <taxon>Dibothriocephalus</taxon>
    </lineage>
</organism>
<dbReference type="PANTHER" id="PTHR10807:SF109">
    <property type="entry name" value="SET DOMAIN BINDING FACTOR, ISOFORM A"/>
    <property type="match status" value="1"/>
</dbReference>
<proteinExistence type="inferred from homology"/>
<evidence type="ECO:0000259" key="2">
    <source>
        <dbReference type="PROSITE" id="PS51339"/>
    </source>
</evidence>
<dbReference type="SUPFAM" id="SSF52799">
    <property type="entry name" value="(Phosphotyrosine protein) phosphatases II"/>
    <property type="match status" value="1"/>
</dbReference>
<evidence type="ECO:0000256" key="1">
    <source>
        <dbReference type="ARBA" id="ARBA00007471"/>
    </source>
</evidence>
<dbReference type="Pfam" id="PF06602">
    <property type="entry name" value="Myotub-related"/>
    <property type="match status" value="1"/>
</dbReference>
<sequence>MNSIEHTPIRVDGADADGVSFSSSSVSLEGISYGSRSRCQSQIVGGGSIGTTNHSSSLLLAPNMDTTRSGNLSDYTSDALPHSTGYFVQSGEVADVLSALSMTLANVRLPGLDPVISEVFQQSPGYHDLAHVGIRASHRHVGNRRLSTSPVPSVRSETSGHSGSYLSKMGLYVAISPANASYEITRTYPCMLVVPSTFTKSRLVRVARSHRHGRFPTIVWQHADTRAFLLRGSAFQTKSIFSAMKHTATAAVSGSGTYPEKQANGNSIFYNPLLSTHCLHFVANASMLMR</sequence>
<dbReference type="InterPro" id="IPR010569">
    <property type="entry name" value="Myotubularin-like_Pase_dom"/>
</dbReference>
<gene>
    <name evidence="3" type="ORF">DILT_LOCUS11825</name>
</gene>
<dbReference type="InterPro" id="IPR029021">
    <property type="entry name" value="Prot-tyrosine_phosphatase-like"/>
</dbReference>
<dbReference type="Proteomes" id="UP000281553">
    <property type="component" value="Unassembled WGS sequence"/>
</dbReference>
<dbReference type="AlphaFoldDB" id="A0A3P7LGR3"/>
<evidence type="ECO:0000313" key="3">
    <source>
        <dbReference type="EMBL" id="VDN15994.1"/>
    </source>
</evidence>
<name>A0A3P7LGR3_DIBLA</name>
<dbReference type="OrthoDB" id="74314at2759"/>
<reference evidence="3 4" key="1">
    <citation type="submission" date="2018-11" db="EMBL/GenBank/DDBJ databases">
        <authorList>
            <consortium name="Pathogen Informatics"/>
        </authorList>
    </citation>
    <scope>NUCLEOTIDE SEQUENCE [LARGE SCALE GENOMIC DNA]</scope>
</reference>
<feature type="domain" description="Myotubularin phosphatase" evidence="2">
    <location>
        <begin position="156"/>
        <end position="290"/>
    </location>
</feature>
<dbReference type="PROSITE" id="PS51339">
    <property type="entry name" value="PPASE_MYOTUBULARIN"/>
    <property type="match status" value="1"/>
</dbReference>
<dbReference type="PANTHER" id="PTHR10807">
    <property type="entry name" value="MYOTUBULARIN-RELATED"/>
    <property type="match status" value="1"/>
</dbReference>
<protein>
    <recommendedName>
        <fullName evidence="2">Myotubularin phosphatase domain-containing protein</fullName>
    </recommendedName>
</protein>
<dbReference type="EMBL" id="UYRU01064322">
    <property type="protein sequence ID" value="VDN15994.1"/>
    <property type="molecule type" value="Genomic_DNA"/>
</dbReference>
<dbReference type="GO" id="GO:0005085">
    <property type="term" value="F:guanyl-nucleotide exchange factor activity"/>
    <property type="evidence" value="ECO:0007669"/>
    <property type="project" value="TreeGrafter"/>
</dbReference>
<evidence type="ECO:0000313" key="4">
    <source>
        <dbReference type="Proteomes" id="UP000281553"/>
    </source>
</evidence>
<dbReference type="GO" id="GO:0005737">
    <property type="term" value="C:cytoplasm"/>
    <property type="evidence" value="ECO:0007669"/>
    <property type="project" value="TreeGrafter"/>
</dbReference>
<keyword evidence="4" id="KW-1185">Reference proteome</keyword>
<comment type="similarity">
    <text evidence="1">Belongs to the protein-tyrosine phosphatase family. Non-receptor class myotubularin subfamily.</text>
</comment>
<dbReference type="GO" id="GO:0016020">
    <property type="term" value="C:membrane"/>
    <property type="evidence" value="ECO:0007669"/>
    <property type="project" value="TreeGrafter"/>
</dbReference>
<dbReference type="InterPro" id="IPR030564">
    <property type="entry name" value="Myotubularin"/>
</dbReference>